<accession>A0AAD4PW71</accession>
<keyword evidence="10" id="KW-1185">Reference proteome</keyword>
<feature type="transmembrane region" description="Helical" evidence="7">
    <location>
        <begin position="413"/>
        <end position="435"/>
    </location>
</feature>
<evidence type="ECO:0000256" key="6">
    <source>
        <dbReference type="SAM" id="MobiDB-lite"/>
    </source>
</evidence>
<name>A0AAD4PW71_9EURO</name>
<protein>
    <submittedName>
        <fullName evidence="9">Amino acid transporter</fullName>
    </submittedName>
</protein>
<feature type="domain" description="Amino acid transporter transmembrane" evidence="8">
    <location>
        <begin position="41"/>
        <end position="435"/>
    </location>
</feature>
<gene>
    <name evidence="9" type="ORF">BGW36DRAFT_362053</name>
</gene>
<feature type="region of interest" description="Disordered" evidence="6">
    <location>
        <begin position="1"/>
        <end position="22"/>
    </location>
</feature>
<feature type="transmembrane region" description="Helical" evidence="7">
    <location>
        <begin position="235"/>
        <end position="254"/>
    </location>
</feature>
<dbReference type="InterPro" id="IPR013057">
    <property type="entry name" value="AA_transpt_TM"/>
</dbReference>
<sequence length="460" mass="51288">MTVDIEKRAAPSDPDGSGSDGSDIFETLAAQEKTRDIKYRTMSWQRCALLLFGDQVCLAIMAQAWTLSVLGWVPGLITSFLSGVLFWITSYTMWQFIMKHPHIRDVCDIGYLLFGRNRIAYYVTMVGLLLYNVVLCGFHILTGAQVLNTVSDHSLCSVNFGIIVTLIAIVLSLPRTLSHISLISIGSAICMALAILLFMIFAGKEDYPAEYPTLGTVKTYAFPQEETTWVDCLNAVLNVAFLWFAQILFPTFIAEMRQPRDFPKALAAFSIASFILFLVPAIVGFYYLGQYTEAPAFGSLQEHYKKVSYGPVIVPTIVIGVIYANVSVKFVYRLVMQDSHHQHSHTVIGWGVWVILMAIYWFVAFVFAEVIPNMGDFGTILGASFDSHFGLVFWAVAYWHLFRGKFFATPLRAALTVIHIFAFIGGLFLFGPGLYASVKTIVADYADTTRPAFSCENLSL</sequence>
<dbReference type="PANTHER" id="PTHR22950:SF567">
    <property type="entry name" value="AMINO ACID TRANSPORTER TRANSMEMBRANE DOMAIN-CONTAINING PROTEIN"/>
    <property type="match status" value="1"/>
</dbReference>
<proteinExistence type="inferred from homology"/>
<feature type="compositionally biased region" description="Low complexity" evidence="6">
    <location>
        <begin position="11"/>
        <end position="22"/>
    </location>
</feature>
<dbReference type="GeneID" id="70244622"/>
<feature type="transmembrane region" description="Helical" evidence="7">
    <location>
        <begin position="180"/>
        <end position="202"/>
    </location>
</feature>
<feature type="transmembrane region" description="Helical" evidence="7">
    <location>
        <begin position="347"/>
        <end position="368"/>
    </location>
</feature>
<dbReference type="RefSeq" id="XP_046069907.1">
    <property type="nucleotide sequence ID" value="XM_046214335.1"/>
</dbReference>
<dbReference type="PANTHER" id="PTHR22950">
    <property type="entry name" value="AMINO ACID TRANSPORTER"/>
    <property type="match status" value="1"/>
</dbReference>
<feature type="transmembrane region" description="Helical" evidence="7">
    <location>
        <begin position="266"/>
        <end position="288"/>
    </location>
</feature>
<keyword evidence="3 7" id="KW-0812">Transmembrane</keyword>
<evidence type="ECO:0000256" key="3">
    <source>
        <dbReference type="ARBA" id="ARBA00022692"/>
    </source>
</evidence>
<evidence type="ECO:0000256" key="7">
    <source>
        <dbReference type="SAM" id="Phobius"/>
    </source>
</evidence>
<evidence type="ECO:0000313" key="9">
    <source>
        <dbReference type="EMBL" id="KAH8694237.1"/>
    </source>
</evidence>
<feature type="transmembrane region" description="Helical" evidence="7">
    <location>
        <begin position="119"/>
        <end position="141"/>
    </location>
</feature>
<evidence type="ECO:0000256" key="4">
    <source>
        <dbReference type="ARBA" id="ARBA00022989"/>
    </source>
</evidence>
<dbReference type="Proteomes" id="UP001201262">
    <property type="component" value="Unassembled WGS sequence"/>
</dbReference>
<evidence type="ECO:0000313" key="10">
    <source>
        <dbReference type="Proteomes" id="UP001201262"/>
    </source>
</evidence>
<keyword evidence="5 7" id="KW-0472">Membrane</keyword>
<evidence type="ECO:0000259" key="8">
    <source>
        <dbReference type="Pfam" id="PF01490"/>
    </source>
</evidence>
<dbReference type="GO" id="GO:0015179">
    <property type="term" value="F:L-amino acid transmembrane transporter activity"/>
    <property type="evidence" value="ECO:0007669"/>
    <property type="project" value="TreeGrafter"/>
</dbReference>
<dbReference type="AlphaFoldDB" id="A0AAD4PW71"/>
<evidence type="ECO:0000256" key="1">
    <source>
        <dbReference type="ARBA" id="ARBA00004141"/>
    </source>
</evidence>
<feature type="transmembrane region" description="Helical" evidence="7">
    <location>
        <begin position="72"/>
        <end position="94"/>
    </location>
</feature>
<feature type="compositionally biased region" description="Basic and acidic residues" evidence="6">
    <location>
        <begin position="1"/>
        <end position="10"/>
    </location>
</feature>
<reference evidence="9" key="1">
    <citation type="submission" date="2021-12" db="EMBL/GenBank/DDBJ databases">
        <title>Convergent genome expansion in fungi linked to evolution of root-endophyte symbiosis.</title>
        <authorList>
            <consortium name="DOE Joint Genome Institute"/>
            <person name="Ke Y.-H."/>
            <person name="Bonito G."/>
            <person name="Liao H.-L."/>
            <person name="Looney B."/>
            <person name="Rojas-Flechas A."/>
            <person name="Nash J."/>
            <person name="Hameed K."/>
            <person name="Schadt C."/>
            <person name="Martin F."/>
            <person name="Crous P.W."/>
            <person name="Miettinen O."/>
            <person name="Magnuson J.K."/>
            <person name="Labbe J."/>
            <person name="Jacobson D."/>
            <person name="Doktycz M.J."/>
            <person name="Veneault-Fourrey C."/>
            <person name="Kuo A."/>
            <person name="Mondo S."/>
            <person name="Calhoun S."/>
            <person name="Riley R."/>
            <person name="Ohm R."/>
            <person name="LaButti K."/>
            <person name="Andreopoulos B."/>
            <person name="Pangilinan J."/>
            <person name="Nolan M."/>
            <person name="Tritt A."/>
            <person name="Clum A."/>
            <person name="Lipzen A."/>
            <person name="Daum C."/>
            <person name="Barry K."/>
            <person name="Grigoriev I.V."/>
            <person name="Vilgalys R."/>
        </authorList>
    </citation>
    <scope>NUCLEOTIDE SEQUENCE</scope>
    <source>
        <strain evidence="9">PMI_201</strain>
    </source>
</reference>
<evidence type="ECO:0000256" key="5">
    <source>
        <dbReference type="ARBA" id="ARBA00023136"/>
    </source>
</evidence>
<feature type="transmembrane region" description="Helical" evidence="7">
    <location>
        <begin position="153"/>
        <end position="173"/>
    </location>
</feature>
<dbReference type="EMBL" id="JAJTJA010000009">
    <property type="protein sequence ID" value="KAH8694237.1"/>
    <property type="molecule type" value="Genomic_DNA"/>
</dbReference>
<evidence type="ECO:0000256" key="2">
    <source>
        <dbReference type="ARBA" id="ARBA00008066"/>
    </source>
</evidence>
<feature type="transmembrane region" description="Helical" evidence="7">
    <location>
        <begin position="308"/>
        <end position="326"/>
    </location>
</feature>
<comment type="similarity">
    <text evidence="2">Belongs to the amino acid/polyamine transporter 2 family.</text>
</comment>
<dbReference type="GO" id="GO:0016020">
    <property type="term" value="C:membrane"/>
    <property type="evidence" value="ECO:0007669"/>
    <property type="project" value="UniProtKB-SubCell"/>
</dbReference>
<organism evidence="9 10">
    <name type="scientific">Talaromyces proteolyticus</name>
    <dbReference type="NCBI Taxonomy" id="1131652"/>
    <lineage>
        <taxon>Eukaryota</taxon>
        <taxon>Fungi</taxon>
        <taxon>Dikarya</taxon>
        <taxon>Ascomycota</taxon>
        <taxon>Pezizomycotina</taxon>
        <taxon>Eurotiomycetes</taxon>
        <taxon>Eurotiomycetidae</taxon>
        <taxon>Eurotiales</taxon>
        <taxon>Trichocomaceae</taxon>
        <taxon>Talaromyces</taxon>
        <taxon>Talaromyces sect. Bacilispori</taxon>
    </lineage>
</organism>
<feature type="transmembrane region" description="Helical" evidence="7">
    <location>
        <begin position="47"/>
        <end position="66"/>
    </location>
</feature>
<comment type="caution">
    <text evidence="9">The sequence shown here is derived from an EMBL/GenBank/DDBJ whole genome shotgun (WGS) entry which is preliminary data.</text>
</comment>
<feature type="transmembrane region" description="Helical" evidence="7">
    <location>
        <begin position="380"/>
        <end position="401"/>
    </location>
</feature>
<comment type="subcellular location">
    <subcellularLocation>
        <location evidence="1">Membrane</location>
        <topology evidence="1">Multi-pass membrane protein</topology>
    </subcellularLocation>
</comment>
<keyword evidence="4 7" id="KW-1133">Transmembrane helix</keyword>
<dbReference type="Pfam" id="PF01490">
    <property type="entry name" value="Aa_trans"/>
    <property type="match status" value="1"/>
</dbReference>